<dbReference type="PANTHER" id="PTHR47623:SF1">
    <property type="entry name" value="OS09G0287300 PROTEIN"/>
    <property type="match status" value="1"/>
</dbReference>
<sequence length="169" mass="18910">MRELFILRHAKSSWDDPALSDFDRPLNHRGKEDAPMMGKHLATIGVDPDLIVSSPAKRAKKTAKIVAEKLGYDPQKIVYSETIYEASPQSLLYLVCQFPENAKRVMLVGHNPGLTQLANILGDITIDNIPTAGIVAIAFDTSKWEEACRMKGHTLFFEYPKKIKEKGTK</sequence>
<dbReference type="SUPFAM" id="SSF53254">
    <property type="entry name" value="Phosphoglycerate mutase-like"/>
    <property type="match status" value="1"/>
</dbReference>
<dbReference type="InterPro" id="IPR029033">
    <property type="entry name" value="His_PPase_superfam"/>
</dbReference>
<protein>
    <submittedName>
        <fullName evidence="1">Phosphoglycerate mutase</fullName>
    </submittedName>
</protein>
<dbReference type="Proteomes" id="UP001321445">
    <property type="component" value="Chromosome"/>
</dbReference>
<dbReference type="Gene3D" id="3.40.50.1240">
    <property type="entry name" value="Phosphoglycerate mutase-like"/>
    <property type="match status" value="1"/>
</dbReference>
<dbReference type="EMBL" id="AP027370">
    <property type="protein sequence ID" value="BDY13391.1"/>
    <property type="molecule type" value="Genomic_DNA"/>
</dbReference>
<keyword evidence="2" id="KW-1185">Reference proteome</keyword>
<dbReference type="CDD" id="cd07067">
    <property type="entry name" value="HP_PGM_like"/>
    <property type="match status" value="1"/>
</dbReference>
<evidence type="ECO:0000313" key="2">
    <source>
        <dbReference type="Proteomes" id="UP001321445"/>
    </source>
</evidence>
<dbReference type="RefSeq" id="WP_286336347.1">
    <property type="nucleotide sequence ID" value="NZ_AP027370.1"/>
</dbReference>
<dbReference type="Pfam" id="PF00300">
    <property type="entry name" value="His_Phos_1"/>
    <property type="match status" value="1"/>
</dbReference>
<reference evidence="1 2" key="1">
    <citation type="submission" date="2023-03" db="EMBL/GenBank/DDBJ databases">
        <title>Description of Hydrogenimonas sp. ISO32.</title>
        <authorList>
            <person name="Mino S."/>
            <person name="Fukazawa S."/>
            <person name="Sawabe T."/>
        </authorList>
    </citation>
    <scope>NUCLEOTIDE SEQUENCE [LARGE SCALE GENOMIC DNA]</scope>
    <source>
        <strain evidence="1 2">ISO32</strain>
    </source>
</reference>
<name>A0ABM8FP18_9BACT</name>
<evidence type="ECO:0000313" key="1">
    <source>
        <dbReference type="EMBL" id="BDY13391.1"/>
    </source>
</evidence>
<proteinExistence type="predicted"/>
<accession>A0ABM8FP18</accession>
<organism evidence="1 2">
    <name type="scientific">Hydrogenimonas cancrithermarum</name>
    <dbReference type="NCBI Taxonomy" id="2993563"/>
    <lineage>
        <taxon>Bacteria</taxon>
        <taxon>Pseudomonadati</taxon>
        <taxon>Campylobacterota</taxon>
        <taxon>Epsilonproteobacteria</taxon>
        <taxon>Campylobacterales</taxon>
        <taxon>Hydrogenimonadaceae</taxon>
        <taxon>Hydrogenimonas</taxon>
    </lineage>
</organism>
<gene>
    <name evidence="1" type="ORF">HCR_17030</name>
</gene>
<dbReference type="InterPro" id="IPR013078">
    <property type="entry name" value="His_Pase_superF_clade-1"/>
</dbReference>
<dbReference type="PANTHER" id="PTHR47623">
    <property type="entry name" value="OS09G0287300 PROTEIN"/>
    <property type="match status" value="1"/>
</dbReference>